<feature type="domain" description="Ig-like" evidence="17">
    <location>
        <begin position="3259"/>
        <end position="3350"/>
    </location>
</feature>
<dbReference type="PANTHER" id="PTHR47633">
    <property type="entry name" value="IMMUNOGLOBULIN"/>
    <property type="match status" value="1"/>
</dbReference>
<feature type="compositionally biased region" description="Basic residues" evidence="16">
    <location>
        <begin position="4847"/>
        <end position="4858"/>
    </location>
</feature>
<dbReference type="GO" id="GO:0005634">
    <property type="term" value="C:nucleus"/>
    <property type="evidence" value="ECO:0007669"/>
    <property type="project" value="UniProtKB-SubCell"/>
</dbReference>
<dbReference type="InterPro" id="IPR007110">
    <property type="entry name" value="Ig-like_dom"/>
</dbReference>
<feature type="domain" description="Ig-like" evidence="17">
    <location>
        <begin position="2751"/>
        <end position="2841"/>
    </location>
</feature>
<dbReference type="GO" id="GO:0045989">
    <property type="term" value="P:positive regulation of striated muscle contraction"/>
    <property type="evidence" value="ECO:0007669"/>
    <property type="project" value="UniProtKB-ARBA"/>
</dbReference>
<feature type="domain" description="Ig-like" evidence="17">
    <location>
        <begin position="6695"/>
        <end position="6783"/>
    </location>
</feature>
<evidence type="ECO:0000256" key="11">
    <source>
        <dbReference type="ARBA" id="ARBA00023157"/>
    </source>
</evidence>
<feature type="compositionally biased region" description="Basic and acidic residues" evidence="16">
    <location>
        <begin position="6408"/>
        <end position="6418"/>
    </location>
</feature>
<reference evidence="18" key="1">
    <citation type="submission" date="2021-01" db="UniProtKB">
        <authorList>
            <consortium name="EnsemblMetazoa"/>
        </authorList>
    </citation>
    <scope>IDENTIFICATION</scope>
    <source>
        <strain evidence="18">Aabys</strain>
    </source>
</reference>
<dbReference type="SMART" id="SM00408">
    <property type="entry name" value="IGc2"/>
    <property type="match status" value="39"/>
</dbReference>
<feature type="compositionally biased region" description="Acidic residues" evidence="16">
    <location>
        <begin position="6075"/>
        <end position="6095"/>
    </location>
</feature>
<feature type="domain" description="Ig-like" evidence="17">
    <location>
        <begin position="746"/>
        <end position="839"/>
    </location>
</feature>
<evidence type="ECO:0000256" key="3">
    <source>
        <dbReference type="ARBA" id="ARBA00004355"/>
    </source>
</evidence>
<dbReference type="EnsemblMetazoa" id="MDOA011734-RE">
    <property type="protein sequence ID" value="MDOA011734-PE"/>
    <property type="gene ID" value="MDOA011734"/>
</dbReference>
<feature type="domain" description="Ig-like" evidence="17">
    <location>
        <begin position="3026"/>
        <end position="3113"/>
    </location>
</feature>
<feature type="region of interest" description="Disordered" evidence="16">
    <location>
        <begin position="4324"/>
        <end position="4350"/>
    </location>
</feature>
<dbReference type="GO" id="GO:0005524">
    <property type="term" value="F:ATP binding"/>
    <property type="evidence" value="ECO:0007669"/>
    <property type="project" value="UniProtKB-KW"/>
</dbReference>
<gene>
    <name evidence="18" type="primary">101893723</name>
</gene>
<proteinExistence type="inferred from homology"/>
<feature type="compositionally biased region" description="Acidic residues" evidence="16">
    <location>
        <begin position="5888"/>
        <end position="5906"/>
    </location>
</feature>
<protein>
    <recommendedName>
        <fullName evidence="17">Ig-like domain-containing protein</fullName>
    </recommendedName>
</protein>
<feature type="domain" description="Ig-like" evidence="17">
    <location>
        <begin position="2485"/>
        <end position="2578"/>
    </location>
</feature>
<dbReference type="FunFam" id="2.60.40.10:FF:001542">
    <property type="entry name" value="Sallimus, isoform U"/>
    <property type="match status" value="1"/>
</dbReference>
<keyword evidence="9" id="KW-0067">ATP-binding</keyword>
<feature type="region of interest" description="Disordered" evidence="16">
    <location>
        <begin position="5368"/>
        <end position="5528"/>
    </location>
</feature>
<dbReference type="InterPro" id="IPR013783">
    <property type="entry name" value="Ig-like_fold"/>
</dbReference>
<feature type="domain" description="Ig-like" evidence="17">
    <location>
        <begin position="2086"/>
        <end position="2177"/>
    </location>
</feature>
<feature type="domain" description="Ig-like" evidence="17">
    <location>
        <begin position="1287"/>
        <end position="1377"/>
    </location>
</feature>
<feature type="domain" description="Ig-like" evidence="17">
    <location>
        <begin position="1019"/>
        <end position="1112"/>
    </location>
</feature>
<dbReference type="GO" id="GO:0031674">
    <property type="term" value="C:I band"/>
    <property type="evidence" value="ECO:0007669"/>
    <property type="project" value="UniProtKB-SubCell"/>
</dbReference>
<feature type="compositionally biased region" description="Basic and acidic residues" evidence="16">
    <location>
        <begin position="6133"/>
        <end position="6143"/>
    </location>
</feature>
<dbReference type="eggNOG" id="KOG4475">
    <property type="taxonomic scope" value="Eukaryota"/>
</dbReference>
<feature type="compositionally biased region" description="Low complexity" evidence="16">
    <location>
        <begin position="5414"/>
        <end position="5425"/>
    </location>
</feature>
<evidence type="ECO:0000256" key="16">
    <source>
        <dbReference type="SAM" id="MobiDB-lite"/>
    </source>
</evidence>
<dbReference type="VEuPathDB" id="VectorBase:MDOMA2_003374"/>
<comment type="subcellular location">
    <subcellularLocation>
        <location evidence="2">Cytoplasm</location>
        <location evidence="2">Myofibril</location>
        <location evidence="2">Sarcomere</location>
        <location evidence="2">A band</location>
    </subcellularLocation>
    <subcellularLocation>
        <location evidence="3">Cytoplasm</location>
        <location evidence="3">Myofibril</location>
        <location evidence="3">Sarcomere</location>
        <location evidence="3">I band</location>
    </subcellularLocation>
    <subcellularLocation>
        <location evidence="1">Nucleus</location>
    </subcellularLocation>
</comment>
<feature type="compositionally biased region" description="Acidic residues" evidence="16">
    <location>
        <begin position="6022"/>
        <end position="6037"/>
    </location>
</feature>
<feature type="compositionally biased region" description="Basic and acidic residues" evidence="16">
    <location>
        <begin position="5613"/>
        <end position="5624"/>
    </location>
</feature>
<accession>A0A1I8N5G4</accession>
<evidence type="ECO:0000256" key="7">
    <source>
        <dbReference type="ARBA" id="ARBA00022737"/>
    </source>
</evidence>
<feature type="compositionally biased region" description="Basic and acidic residues" evidence="16">
    <location>
        <begin position="5461"/>
        <end position="5477"/>
    </location>
</feature>
<feature type="domain" description="Ig-like" evidence="17">
    <location>
        <begin position="3127"/>
        <end position="3218"/>
    </location>
</feature>
<dbReference type="FunFam" id="2.60.40.10:FF:001311">
    <property type="entry name" value="Sallimus, isoform U"/>
    <property type="match status" value="1"/>
</dbReference>
<dbReference type="CDD" id="cd00096">
    <property type="entry name" value="Ig"/>
    <property type="match status" value="9"/>
</dbReference>
<feature type="compositionally biased region" description="Acidic residues" evidence="16">
    <location>
        <begin position="6203"/>
        <end position="6235"/>
    </location>
</feature>
<dbReference type="PROSITE" id="PS50835">
    <property type="entry name" value="IG_LIKE"/>
    <property type="match status" value="41"/>
</dbReference>
<feature type="domain" description="Ig-like" evidence="17">
    <location>
        <begin position="885"/>
        <end position="976"/>
    </location>
</feature>
<dbReference type="FunFam" id="2.60.40.10:FF:001128">
    <property type="entry name" value="Sallimus, isoform P"/>
    <property type="match status" value="1"/>
</dbReference>
<feature type="compositionally biased region" description="Basic residues" evidence="16">
    <location>
        <begin position="6186"/>
        <end position="6197"/>
    </location>
</feature>
<keyword evidence="7" id="KW-0677">Repeat</keyword>
<feature type="region of interest" description="Disordered" evidence="16">
    <location>
        <begin position="5707"/>
        <end position="5771"/>
    </location>
</feature>
<feature type="compositionally biased region" description="Acidic residues" evidence="16">
    <location>
        <begin position="6161"/>
        <end position="6181"/>
    </location>
</feature>
<feature type="compositionally biased region" description="Low complexity" evidence="16">
    <location>
        <begin position="9"/>
        <end position="33"/>
    </location>
</feature>
<dbReference type="FunFam" id="2.60.40.10:FF:000119">
    <property type="entry name" value="Sallimus, isoform P"/>
    <property type="match status" value="13"/>
</dbReference>
<dbReference type="InterPro" id="IPR003599">
    <property type="entry name" value="Ig_sub"/>
</dbReference>
<feature type="domain" description="Ig-like" evidence="17">
    <location>
        <begin position="7105"/>
        <end position="7195"/>
    </location>
</feature>
<feature type="domain" description="Ig-like" evidence="17">
    <location>
        <begin position="6792"/>
        <end position="6886"/>
    </location>
</feature>
<feature type="compositionally biased region" description="Basic and acidic residues" evidence="16">
    <location>
        <begin position="5834"/>
        <end position="5848"/>
    </location>
</feature>
<feature type="region of interest" description="Disordered" evidence="16">
    <location>
        <begin position="5797"/>
        <end position="6247"/>
    </location>
</feature>
<dbReference type="FunFam" id="2.60.40.10:FF:000147">
    <property type="entry name" value="Myosin light chain kinase"/>
    <property type="match status" value="1"/>
</dbReference>
<evidence type="ECO:0000256" key="5">
    <source>
        <dbReference type="ARBA" id="ARBA00022443"/>
    </source>
</evidence>
<feature type="compositionally biased region" description="Acidic residues" evidence="16">
    <location>
        <begin position="5717"/>
        <end position="5735"/>
    </location>
</feature>
<feature type="compositionally biased region" description="Basic residues" evidence="16">
    <location>
        <begin position="6532"/>
        <end position="6542"/>
    </location>
</feature>
<dbReference type="FunFam" id="2.60.40.10:FF:000430">
    <property type="entry name" value="Sallimus, isoform P"/>
    <property type="match status" value="3"/>
</dbReference>
<keyword evidence="11" id="KW-1015">Disulfide bond</keyword>
<feature type="compositionally biased region" description="Basic residues" evidence="16">
    <location>
        <begin position="6459"/>
        <end position="6468"/>
    </location>
</feature>
<dbReference type="GO" id="GO:0060298">
    <property type="term" value="P:positive regulation of sarcomere organization"/>
    <property type="evidence" value="ECO:0007669"/>
    <property type="project" value="UniProtKB-ARBA"/>
</dbReference>
<dbReference type="FunFam" id="2.60.40.10:FF:000962">
    <property type="entry name" value="titin isoform X1"/>
    <property type="match status" value="4"/>
</dbReference>
<dbReference type="GO" id="GO:0040017">
    <property type="term" value="P:positive regulation of locomotion"/>
    <property type="evidence" value="ECO:0007669"/>
    <property type="project" value="UniProtKB-ARBA"/>
</dbReference>
<feature type="compositionally biased region" description="Basic and acidic residues" evidence="16">
    <location>
        <begin position="5913"/>
        <end position="5922"/>
    </location>
</feature>
<feature type="domain" description="Ig-like" evidence="17">
    <location>
        <begin position="2882"/>
        <end position="2980"/>
    </location>
</feature>
<evidence type="ECO:0000256" key="12">
    <source>
        <dbReference type="ARBA" id="ARBA00023179"/>
    </source>
</evidence>
<feature type="domain" description="Ig-like" evidence="17">
    <location>
        <begin position="367"/>
        <end position="456"/>
    </location>
</feature>
<feature type="domain" description="Ig-like" evidence="17">
    <location>
        <begin position="1555"/>
        <end position="1640"/>
    </location>
</feature>
<feature type="compositionally biased region" description="Basic residues" evidence="16">
    <location>
        <begin position="6058"/>
        <end position="6069"/>
    </location>
</feature>
<evidence type="ECO:0000313" key="18">
    <source>
        <dbReference type="EnsemblMetazoa" id="MDOA011734-PE"/>
    </source>
</evidence>
<evidence type="ECO:0000256" key="8">
    <source>
        <dbReference type="ARBA" id="ARBA00022741"/>
    </source>
</evidence>
<evidence type="ECO:0000256" key="15">
    <source>
        <dbReference type="SAM" id="Coils"/>
    </source>
</evidence>
<dbReference type="VEuPathDB" id="VectorBase:MDOA011734"/>
<keyword evidence="5" id="KW-0728">SH3 domain</keyword>
<dbReference type="InterPro" id="IPR013098">
    <property type="entry name" value="Ig_I-set"/>
</dbReference>
<dbReference type="GO" id="GO:0007525">
    <property type="term" value="P:somatic muscle development"/>
    <property type="evidence" value="ECO:0007669"/>
    <property type="project" value="UniProtKB-ARBA"/>
</dbReference>
<dbReference type="FunFam" id="2.60.40.10:FF:001048">
    <property type="entry name" value="Sallimus, isoform Q"/>
    <property type="match status" value="1"/>
</dbReference>
<feature type="domain" description="Ig-like" evidence="17">
    <location>
        <begin position="6901"/>
        <end position="6990"/>
    </location>
</feature>
<dbReference type="FunFam" id="2.60.40.10:FF:000966">
    <property type="entry name" value="Sallimus, isoform P"/>
    <property type="match status" value="1"/>
</dbReference>
<feature type="domain" description="Ig-like" evidence="17">
    <location>
        <begin position="83"/>
        <end position="174"/>
    </location>
</feature>
<feature type="region of interest" description="Disordered" evidence="16">
    <location>
        <begin position="6507"/>
        <end position="6543"/>
    </location>
</feature>
<feature type="compositionally biased region" description="Basic and acidic residues" evidence="16">
    <location>
        <begin position="6372"/>
        <end position="6384"/>
    </location>
</feature>
<feature type="compositionally biased region" description="Basic and acidic residues" evidence="16">
    <location>
        <begin position="5813"/>
        <end position="5827"/>
    </location>
</feature>
<feature type="domain" description="Ig-like" evidence="17">
    <location>
        <begin position="7225"/>
        <end position="7315"/>
    </location>
</feature>
<dbReference type="FunFam" id="2.60.40.10:FF:000345">
    <property type="entry name" value="Muscle M-line assembly protein unc-89"/>
    <property type="match status" value="1"/>
</dbReference>
<evidence type="ECO:0000256" key="13">
    <source>
        <dbReference type="ARBA" id="ARBA00023242"/>
    </source>
</evidence>
<dbReference type="FunFam" id="2.60.40.10:FF:001196">
    <property type="entry name" value="Sallimus, isoform P"/>
    <property type="match status" value="1"/>
</dbReference>
<dbReference type="FunFam" id="2.60.40.10:FF:001194">
    <property type="entry name" value="Sallimus, isoform Q"/>
    <property type="match status" value="1"/>
</dbReference>
<dbReference type="GO" id="GO:0031430">
    <property type="term" value="C:M band"/>
    <property type="evidence" value="ECO:0007669"/>
    <property type="project" value="UniProtKB-ARBA"/>
</dbReference>
<feature type="domain" description="Ig-like" evidence="17">
    <location>
        <begin position="466"/>
        <end position="554"/>
    </location>
</feature>
<feature type="domain" description="Ig-like" evidence="17">
    <location>
        <begin position="613"/>
        <end position="703"/>
    </location>
</feature>
<evidence type="ECO:0000256" key="1">
    <source>
        <dbReference type="ARBA" id="ARBA00004123"/>
    </source>
</evidence>
<evidence type="ECO:0000259" key="17">
    <source>
        <dbReference type="PROSITE" id="PS50835"/>
    </source>
</evidence>
<feature type="domain" description="Ig-like" evidence="17">
    <location>
        <begin position="2353"/>
        <end position="2446"/>
    </location>
</feature>
<feature type="compositionally biased region" description="Basic and acidic residues" evidence="16">
    <location>
        <begin position="5856"/>
        <end position="5874"/>
    </location>
</feature>
<feature type="domain" description="Ig-like" evidence="17">
    <location>
        <begin position="4699"/>
        <end position="4787"/>
    </location>
</feature>
<feature type="domain" description="Ig-like" evidence="17">
    <location>
        <begin position="1153"/>
        <end position="1244"/>
    </location>
</feature>
<feature type="compositionally biased region" description="Low complexity" evidence="16">
    <location>
        <begin position="5286"/>
        <end position="5296"/>
    </location>
</feature>
<organism evidence="18">
    <name type="scientific">Musca domestica</name>
    <name type="common">House fly</name>
    <dbReference type="NCBI Taxonomy" id="7370"/>
    <lineage>
        <taxon>Eukaryota</taxon>
        <taxon>Metazoa</taxon>
        <taxon>Ecdysozoa</taxon>
        <taxon>Arthropoda</taxon>
        <taxon>Hexapoda</taxon>
        <taxon>Insecta</taxon>
        <taxon>Pterygota</taxon>
        <taxon>Neoptera</taxon>
        <taxon>Endopterygota</taxon>
        <taxon>Diptera</taxon>
        <taxon>Brachycera</taxon>
        <taxon>Muscomorpha</taxon>
        <taxon>Muscoidea</taxon>
        <taxon>Muscidae</taxon>
        <taxon>Musca</taxon>
    </lineage>
</organism>
<feature type="domain" description="Ig-like" evidence="17">
    <location>
        <begin position="3535"/>
        <end position="3621"/>
    </location>
</feature>
<feature type="region of interest" description="Disordered" evidence="16">
    <location>
        <begin position="1"/>
        <end position="67"/>
    </location>
</feature>
<keyword evidence="13" id="KW-0539">Nucleus</keyword>
<dbReference type="FunFam" id="2.60.40.10:FF:001163">
    <property type="entry name" value="Sallimus, isoform Q"/>
    <property type="match status" value="1"/>
</dbReference>
<evidence type="ECO:0000256" key="10">
    <source>
        <dbReference type="ARBA" id="ARBA00023054"/>
    </source>
</evidence>
<evidence type="ECO:0000256" key="6">
    <source>
        <dbReference type="ARBA" id="ARBA00022490"/>
    </source>
</evidence>
<dbReference type="FunFam" id="2.60.40.10:FF:000031">
    <property type="entry name" value="Myosin-binding protein C, slow type"/>
    <property type="match status" value="1"/>
</dbReference>
<dbReference type="STRING" id="7370.A0A1I8N5G4"/>
<dbReference type="FunFam" id="2.60.40.10:FF:001019">
    <property type="entry name" value="Sallimus, isoform P"/>
    <property type="match status" value="1"/>
</dbReference>
<sequence length="7775" mass="885046">MQRQNPSNQQQLQQHQQQQQIMQQTQQTTMQSHQEMHQQQRISRTEHHVQRSQVTTHQRVEQHGGSYVPPGITHIYSQGDISPPVFEEIFKNARFAQGGNALFEGKLRGNPKPFVTWTRKGAPLLESQKFRMNYNEATGEVSLLINQIGPGDEGEYTCTARNQYGEAICSVYIQPEGAPPIQPIQKFEKNLYTNGYAFTSVEEEFRVDTFEYRLLREVSFREAITRRATYEQDYHLSQEVDRSMGPAHAPQIAQKPRNSKLVEGSDAVFTAKVGSNPKPRLTWFHNGQRLVQSAKYDISYSSGTATMRIKKATHKDAGHYTLLAENTQGCVVSSAVLAVEPAAESAHEPKPVDTTAEQLEAGKALPPTFVKAFMDREITEGRMTRFDCRVTGNPYPEVYWFINGRQVNDDATHKILVNESGSHSLMITNVSRTDAGTVQCLARNKAGEIAIEAQLNVLEMEQVVAPQFVQRFSTMTVREGEPITMSANAIGTPMPRITWQKDGVQITSTADRFIGIDGGATCLEIPRVKASDAGWYQCTAQNAAGSTANRARLYVEVPREQPPTEQRRLNLPRPTKIIEPEPQPGPEVIYLRHVERAKPQRRPGEEERVYPPPQFIVPLQNVQQVEGSKVHMEARIEPVGDPTMVVEWFLNGRPMAASSRATSVFKFGFIALDLLSVMSHDSGEYLCRVTNASGVAESRAILSVTQRPSIEQTSQHPSSLEYISNLEDYSRYQRQESTEEFMKQAPVFIRPLHDLGDLEEGKNAHFEAQVNPVNDPTMRVEWYKDGRPITASSRITAIFNFGYVSLNILHLRAEDTGTYTVRAVNSMGEAVSNSNIRVNVRSQVTADLGIPEQQRYIEKVEELEDYRMAQKRRHVHEVPEPIAPPQFKTQIQNQVDMREGGHAHFEARLEPTGDSTMRIEWYKDGQPLEASSRSTTFFNFGYVALTIKQLTIYDAGTYTCRAYNAMGEDITTAQLSVISKHEIVSDSQHPGGLEKIQHLEDSSRYGRSEEEEVTVKQAPRFLGPMKGTNKIIEGQKAHFEARVEPQSDLTMSIEWYHNGQPISAATRIQPYYDFGYVALDITQVRAEDAGVYTVVARNKLGEAQLQGTMVVETRSSIDTSSMHRGLYEKTQHLENKQFVEPQYDIEEISKSKPIFVQPLSDPKPLHEGKNIHLECRLEPMGDPTMRVEWFHNGRPITVGSRFRTYYDFGFVALDIIQATASDSGEYTCRATNHLGSAHTSACVRVIDRSDIVTETQNEMSLEHIQQLEEASRRHYTGEEDITIMQAPQFTRPLHNIETMEGTNVHLECRLQPVGDPSMRIEWFVNGQPLKTGHRFRPAYEFDYVALDLLGCYAADSGVYTCQARNQLGEAVTSCSVRIVAKSDLIMETQNESGLQKIAYLEDSSRYRRSEYIDEEIVTIPPRFLTHPKSLTNTREGGRAHFECKIEPVTDPNLKVEWFKNGRPITVGHRFRPIHDFGYVALDIVDLIAEDSGVYTCRAVNAIGSDETQVELLCRSSEQIVTVTQNETGLQQIHHLEDRSRYSRREEIDETTKQAPVFTTSLKNVEIKENQRAHFECRLIPVSDPSMRVEWYHNNMPLKSGSRFTETNNFGFVALDIMSCLPEDAGTYTCRAYNAIGEAITSAVAIVHTKKAIYSESQHESALPRLQHLEESTKRQRMSAQEEIITQAPVFTLPVRDSRVAEGQAVHFEARLIPVGDPHLKVEWLRNGQPIEASNRITTMHDFGYVALNMKYVNPEDSGTYTCRATNELGQAVTSASLIVQSKTSIQMETQHEAAMHKIHQLEDHSRYQRREEEEYVVTQAPRFVTKLIGPTNLVEGQSAHYECRIEPYPDPNLKVEWFHNGKPLNTGHRFRTTYDFGFAALDILTVYAEDSGEYTCRVTNNLGEAINSIVLNVQSRSGISHETQHEEALEKIHHLEDASRYQRRVEEETYMAERPQFGRPLRNVNTNEGKPVHMEATLTPVNDPTMKVEWYCNGVPIQTGHRFKTTYDFGFVALDILYAHAEDTGTYMCKAKNAVGEAVTTCAVNVTANKTLDLDTLDAERLEKIRQLETHAAPKKVEVEEKGQKPIFLTPLSNLEHLKEGEHAHLECRVEPINDPNLKIEWFCNGKQLPLGHRYRTTHDFGYVALDILYVYGEDTGTYMCKATNFLGEAVNTCNVRVLNRRSMILDTQHPDALEKIQKLESKVPVRRTEISDQPISPPHFSVELRGSTEIYEGETAHFEAQVQPVHDPNLRIEFYHNGKPLPSASRFHITFDFGYVALDITHAVAEDAGEYSVRAVNALGQCVSSTNLRVIARGTIISDTQHPEGLEKIRKLESTAPFQRPELETPGTKQRPVFTQPLQNIDRINEHQTAHFECRLIPVGDPNLKVEWYRNEKIIEDSSRITKQHDFGYVSLDISHIRKEDEGVYMCRAVNPLGEAVTTASMRVVTEASIQMDTQHPDSISRIHQLERPPAPRPVEPERAFEKPIFTQLLTGPSEVWEGQHAHFEARVVPVGDPSLKFQWFINGVELQMGSRLRTTNDFGFVTLDISSIVPEDAGVYMCRAYNAAGEAVSSTAMKVKTKANIAGEPLIPESWEAIRLKEASMNRVPEMFVDTTPQQAPVFTTHLQSYDKLSEGQHVLLEAQVEPRADPNLRIEWFKNGISLTTGARIRSTFDFGLVTLSINGLRADDSAIYTCKATNQIGEAVSTCSLKIEDRHWLQAESLHPDSLPRIGELEAPKPGRPEAAEPVYETPVFITHLNNIECKESDSGRFECNVEPSRDPTMKIEWFYNGQPLQAAAKFKSIYDFGYCALDMSNLYAENSGIYTCKATNSKGSATTSGTLKCTSGKIMFLDTQHPQGEAGMEAIKETEEELANRYNRDVVKPETQYPAPVWTRPLQAEFHLSEAQPLHLEGNVEPKEDPNLFIEWYFNGKLLQHGSRFKMTSEFGFVTLDMIEVYARDQGIYTCKAYNKAGEAFTSTTIFCDTKESIIEKTQHPKGAEGLEQIQDLEESLRKDGSKPEKEEEGMAPRFTTEFTNIADIGEGEIAHYEANLIPTGDQSMVIEWFFNGKVLEASHRVRTIYAFGMVALEILGTKIEDTGTYTCRATNKYGSAEISCTLECVEKPRGQKPVFTTHIKSVEGLKDGQSAHFECTLIPVNDPDLKVEWYHNGKLMRHSNRIKTVSDFGYVVLDISYLQDHDSGEYVCRAYNKYGEDFTRATLNCRGRGGVFYDSLQPDSLQRIRELECPQGHEVPSTPVVAEPPKFITQITDVTKLVEGQSAHFEARLTPITDPDLKVEWFFNGKKLPHGHRFRTFHDFGIVILDILYCYEENSGVYECRAVNKYGEDVTRATLKCTSKANLILDSQLPRGMEGGLEKIANLEYSMVRTRDETVEESKGKAPMFTVPLENIDNMREGENAHFEARVTPTDDPKLRVEWFWNGRPLKAGSRFRTFCDFGFVILEISPVYPEDSGEYSCRAINEYGEAVTTAIMKIQGKRSIIMESQLPKGMEGTIDRIAELEGLGARSTEFVPDDDTGKPPEFITTPFDMVINENQLAHFECRLQPINDPSMRVDWFHNGKALWSGSRIKTINDFGFVILEIAGCYQRDSGLYTCKATNKHGEATVSCKLQVKGRQGIVMEPQLPSNFRTGTESLQKLEENMHKREEMVIDEEQPNPPRFTEDIKDNLDVQEGGPIHFDCRVEPVGDPTMRIDWFYNGRPLATGSRVHQLNDFGFIALDIDYIYARDSGEYTCRATNKWGTATTTAKVTCKGKSNIVYDTQLPDGMTAQKLKELEQGRIPDVPKEEEVDFGPPIFVTEIASTTVEEAEAVRFECQVEPKNDPNLRIEWYRNGKLLPSGHRYRNIFDMGFVSLDILYVYAEDSGEYVCRAYNKHGEARTKATVSCKKLPSIMLQNQVPRGMKRSETLTQMEATIKKYTSEVHLTEDDLFDPDRKQPPRFVTQIKDQTTLTEMSKTKFECQLAPVGDPNMKVEWFFNGKPLLYKNRFQPIYDFGYVAMNFGWIYPEDSGEYVCRATNLYGKDETRAVIKVAGKPGIVYDSQLPAHMHSIDRIREMEASWQVVPEEVDPDAKPRSKPMFVSKLEPQTVEEGEPARFCVRVTGHPRPRVMWLINGHTVVSGSRYKLTNDGMFHLDIPKTRQYDTGKVEVIARNSVGESIASTELNVVARSDDFRGVLKNSPRPWYDYELTAYQKERQENELEKVFDERKQYLAEQSGTTLKGVEHLKPKQYKAEAPEWQQTVRKKKTEDYYNKLQELDNELLLKEVNLRKDNHQYAIPGEKIVSSSQAKGMAQSYEENLQEENTTSTTKRVVQQKPVEPSESSVHGREVHMNKQQQTQKEVVGDMEITRKITATETTEVEHKGTIQERVVKGPVKPAKPPVFTKKIQPCRVFENEQAKFEVEFDGEPMPKIKWFRESFPIQSSPDLQIHTFSGKSILIIRQVFVEDSAVFSCIAENHGGTAKCSANLVVEERRRAGKGGMAPPSFVNTIQSTTVTTGQLARFDAKVTGTRPMDVYWIKNGMKLQPSIKFKMLEEDNIHTLLIIEPTAEDTGRYECVAVNAAGEARCDADCVVQSSAKPEKPTTPGVEKAPHIVEQLKSQSVEEGSKVIFRCRIEGKPTPTARWMRGDNYVKPSRYFQMSRQGEYYQLVISEAFPEDEGTYKCIAENKLGSIQTSAQLKVRPIENLDAPPTITALKDVSVSEGMPAQFKTTVTGKVKPTSVQWFREGALIPETPDFQMIFDGNTAVLLIGTTYEEDSGVFTVRATSSTGQAESSAKLTVKKRRISAFQLARIDSADDDASSSGREDSSPESPYQTSQQPPQFGPYLGVNGHGPVPHQGRSRTKSKKPRSKSLQPQSNIVPWRKASRPSRGRSLDKSPFLPGCKPAPVKSWTEETINLKPAPIEKKVIPKMEAAKVALKSIKNQRDQGLLSLGATLEKIIEGKTEKEAIPWITMRDKLRQVETVQKQLEKFDLDEVYLRDLEMPITNDVEQPQQATQEQVQRDREILRLKSMESFEINEVTEQIEQLLDKQKPKKGEDIPWQEMRKYLKKVQREHKQIEKFKIEEVELHHLTAEELLTHTAQNATQEQSSTWLEETSRAAIQKYVHKEDVQKFVEVEDVQKQQYITTEDINILSVEEREKLERQRLLREEQALNWRNAQTRPKVESMTSVEETIKKQVDERTRMKIQHQVSEDLTQQQQFVSVEDSKLMRIEEHEHLRQTRLTKEEQSMNWRQPRQPQQFVQVEDTQILNLQERQDTEEHSLLQPEPVMWERGKKKPQMQQPQEQQQPGEIQRTYEEVHDELVEETPQPKPEELTPVMWERGKKKTLVQQQQQQVVEMRETQQQITEETKQVVEETKQVTKKRVIPAPQPAEKMEQVVLKPTPRPKPKPAQKEELQLKPLKRTQERPQQVEPEQPTQAYEEAIDELPEEEKPQPVVEQPQPVMWERGKKKQATKVEEQVLEEQPQKSYEEAVDELPEEPQTKQPEQPQPVMWERGKKKQQKLVPQQPAQEMPTQAYEETVDGLVEEEKPEVAEETLQPVMWERGQKKKKQEITQVTEVTEIAEQKVLEQTTVEEIKKKAVSKVVVQEQKVEKLEQIQLKPTPRPKPKEQPKKEEIQLKPVKRTQPSKSQEVEEVQPTKAYEEAVDELPEEPQPQPEEAPQPVLWERGKKAKKQEVAEVIEQKVVEEAVVEEVLKKKKKVRSKPLKTEEQEVEEVPEQAYEEAVDDLPEEPKQAVEEAPQPVMWERGKKKKQEPVTPVEVTEVTEEQKVIEETKVEEVKRKKSIPKVVQKEERIEQVQLKPTPRPKPKEQPKKEEVELKPVKRTKPVKTEEILEQPEKAYEEAVDELPEEPKPEQPEELKPVAWERGKKQKKKPKQVKEEEAVEQPEQSYEETIDELPEEPQPQPEELKPVAWERGKKKKPQKPKVPESKEEVEQVVEEVSDVLPEEPKVEEEQPQPVMWERGKKKPKKPVEEQPQPEEPKVEEAPTIAEEEEVQVEKTTKVVKKKKVKKPTEPQPEEPEAPQEDEEEVEETKIVDEQEEQEVQVEETTKTVKKKKVKKPKAKKEITEETEDIPQPEEEEEIEEVVEEVVEKPQEPKRVKKIQPQEPEKPEQVQLKPVARKQLPKPQEEKLEEVKLKPTRKSITQTDSAVPQPEEVEVSEQPEEEETTVVEEHEEVTKKRVKKKKPKKKVTKPEEQETVEEEEQPQEEEEEEEQELPEEEAIEEVAEPEEVKPQPQVVAKPVPQQVEEKLEEVKLKPVRRPIKQLPQEEAIEEVRLKPAKRLTPKPEEQKLEEVELQHVERFEEQVMVEEKKKVKRVKKPKHEELPEIPDAEPVELEKAEHIELEKEPQVEEAQPQVPWKRGEKKKPIEQPIEEKQWPKGKRRPLPEEKPEEVTLKPIPSKPKEEPKKPEKAVPAPEFVPEEKQPSEEKELEIEPVPVVDEVEEVEKPTKEKTKKKKKPKLQKATPSVDEVSEEIAEPFAEPIAEEDQVEEVPIEEVKEVAISEEILPEEEVVPTEEAPTDKPSVHKAHKKRTKRLKEVSFEEQPTLLQATVIDTAEEEVVHEEETSQEISQKTIMLNKKTEEPLPKFITTEQLIEVDVDDVKRNVEMKITSNIVKKEKRRIVLDDSQPLPELELITQKRVQEGLDKVADEEVIEDQQLTQNDEEIITSEVMGERRIVKKKKKTVKPPRITEKLRPRMVVPEEPTILECKVEGIPFPEIKWYFNDILLFACEKYELNVVEDVAQLKIAKVTPSDVGIYTCEAKNEAGVAITRTNVALEKEQGIAPQFTKPLKIEFTEESPERLKVKVTCQVTGKPQPEVKWYHGVEEILPSESVQMFYNEQTGDVALEVINPPPNEAVVYSVQAMNPFGRAVGNANILSKVDELEKPKEILKAPNITPISAKVVPHGGTLLYEAKYEGTPRPQIKWFRNGRIIEENEDVTIETTETTTIIKIVNMTRKRAGKYEVSATNEVGEAKTSGSVVVSDQAPDKTIKPPHFIQPLEPKFFAENEVAIMEAVVDSEPLSSFQWFINNEAVVSSNEVRIVSKENKSTLLIEEFKPKFKGPYTCRAENVGGSVTSTASVKLLEEAPQEVVEEFESPRFVEELIEPVEVMDGERLLLTCKVVGKPTPRVAWYHNEEKVVENKETHVSQDADGKCLLEITEVFPENQGVYKCIATNKIGESITKTTVSIQAFEYIPDSEMTGSEDDLLDRSIDEDKPPKIIKKLPEKIEPKEGELAKLEVKVIGKPKPKVKWLRDDEEIFASEEYQIENFEDGTSVLVINNIYPDDVGTISFEAYNPLGVAVTTALISVEGIVGSKDYRKPEWVTHMEEMQRALKAAKCSPSLVNEMHDCRAATGEKAKFKVQFAGNPKPDIQWYFDNKQLRESDKYHMIVEETEAFLEISNVTYEDIGFYTCKLINEIGMTMTRAKFDISTTSTAEETKVTTVKGKGKGKKKVVKKLAPVVVVAQPYCSSTDSEAETGTTTTQVVTTVEEPQQTEVETTMEVIKVRKPVSILVEQSGKSEVMEVKDRSVADAEVTTTVVEEETVTTTTSTSTTRQTTTSIEISETIKSIRSKITSKTITIEDVLEIKQHHEVNTLLETINASSFGSIGESALRDLATIGLLVRHGCTIIEIIYLYEQNIFIALQKPEAQSALVQLVEREGHEELISEILSESSSEEETILAATVGFKAFIRMIQTCEITIETVIRKFVREDFISQDWKIATKERTVETTHVFESREAVTHIKIEETIVEERTIIVDEGLEIEDSEPL</sequence>
<evidence type="ECO:0000256" key="2">
    <source>
        <dbReference type="ARBA" id="ARBA00004161"/>
    </source>
</evidence>
<dbReference type="FunFam" id="2.60.40.10:FF:001409">
    <property type="entry name" value="Muscle M-line assembly protein unc-89"/>
    <property type="match status" value="1"/>
</dbReference>
<feature type="compositionally biased region" description="Acidic residues" evidence="16">
    <location>
        <begin position="5941"/>
        <end position="5952"/>
    </location>
</feature>
<feature type="region of interest" description="Disordered" evidence="16">
    <location>
        <begin position="5227"/>
        <end position="5247"/>
    </location>
</feature>
<dbReference type="InterPro" id="IPR003598">
    <property type="entry name" value="Ig_sub2"/>
</dbReference>
<keyword evidence="14" id="KW-0393">Immunoglobulin domain</keyword>
<feature type="domain" description="Ig-like" evidence="17">
    <location>
        <begin position="7348"/>
        <end position="7438"/>
    </location>
</feature>
<feature type="domain" description="Ig-like" evidence="17">
    <location>
        <begin position="3672"/>
        <end position="3763"/>
    </location>
</feature>
<dbReference type="FunFam" id="2.60.40.10:FF:001403">
    <property type="entry name" value="Sallimus, isoform U"/>
    <property type="match status" value="1"/>
</dbReference>
<feature type="region of interest" description="Disordered" evidence="16">
    <location>
        <begin position="5280"/>
        <end position="5300"/>
    </location>
</feature>
<dbReference type="GO" id="GO:0003779">
    <property type="term" value="F:actin binding"/>
    <property type="evidence" value="ECO:0007669"/>
    <property type="project" value="UniProtKB-ARBA"/>
</dbReference>
<dbReference type="Pfam" id="PF07679">
    <property type="entry name" value="I-set"/>
    <property type="match status" value="42"/>
</dbReference>
<feature type="domain" description="Ig-like" evidence="17">
    <location>
        <begin position="1821"/>
        <end position="1912"/>
    </location>
</feature>
<dbReference type="FunFam" id="2.60.40.10:FF:000809">
    <property type="entry name" value="Sallimus, isoform Q"/>
    <property type="match status" value="1"/>
</dbReference>
<feature type="compositionally biased region" description="Low complexity" evidence="16">
    <location>
        <begin position="5441"/>
        <end position="5450"/>
    </location>
</feature>
<comment type="similarity">
    <text evidence="4">Belongs to the protein kinase superfamily. CAMK Ser/Thr protein kinase family.</text>
</comment>
<feature type="domain" description="Ig-like" evidence="17">
    <location>
        <begin position="3806"/>
        <end position="3897"/>
    </location>
</feature>
<feature type="domain" description="Ig-like" evidence="17">
    <location>
        <begin position="4088"/>
        <end position="4175"/>
    </location>
</feature>
<feature type="compositionally biased region" description="Basic and acidic residues" evidence="16">
    <location>
        <begin position="6342"/>
        <end position="6356"/>
    </location>
</feature>
<dbReference type="FunFam" id="2.60.40.10:FF:001113">
    <property type="entry name" value="Sallimus, isoform P"/>
    <property type="match status" value="1"/>
</dbReference>
<feature type="domain" description="Ig-like" evidence="17">
    <location>
        <begin position="1955"/>
        <end position="2047"/>
    </location>
</feature>
<feature type="domain" description="Ig-like" evidence="17">
    <location>
        <begin position="3397"/>
        <end position="3483"/>
    </location>
</feature>
<feature type="domain" description="Ig-like" evidence="17">
    <location>
        <begin position="7001"/>
        <end position="7089"/>
    </location>
</feature>
<feature type="domain" description="Ig-like" evidence="17">
    <location>
        <begin position="1688"/>
        <end position="1778"/>
    </location>
</feature>
<dbReference type="Gene3D" id="2.60.40.10">
    <property type="entry name" value="Immunoglobulins"/>
    <property type="match status" value="42"/>
</dbReference>
<feature type="coiled-coil region" evidence="15">
    <location>
        <begin position="5336"/>
        <end position="5366"/>
    </location>
</feature>
<dbReference type="GO" id="GO:0045214">
    <property type="term" value="P:sarcomere organization"/>
    <property type="evidence" value="ECO:0007669"/>
    <property type="project" value="UniProtKB-ARBA"/>
</dbReference>
<feature type="domain" description="Ig-like" evidence="17">
    <location>
        <begin position="3950"/>
        <end position="4043"/>
    </location>
</feature>
<keyword evidence="6" id="KW-0963">Cytoplasm</keyword>
<dbReference type="FunFam" id="2.60.40.10:FF:000344">
    <property type="entry name" value="Muscle M-line assembly protein unc-89"/>
    <property type="match status" value="1"/>
</dbReference>
<evidence type="ECO:0000256" key="9">
    <source>
        <dbReference type="ARBA" id="ARBA00022840"/>
    </source>
</evidence>
<dbReference type="InterPro" id="IPR036179">
    <property type="entry name" value="Ig-like_dom_sf"/>
</dbReference>
<dbReference type="FunFam" id="2.60.40.10:FF:000107">
    <property type="entry name" value="Myosin, light chain kinase a"/>
    <property type="match status" value="1"/>
</dbReference>
<feature type="region of interest" description="Disordered" evidence="16">
    <location>
        <begin position="4799"/>
        <end position="4894"/>
    </location>
</feature>
<dbReference type="SMART" id="SM00409">
    <property type="entry name" value="IG"/>
    <property type="match status" value="41"/>
</dbReference>
<dbReference type="FunFam" id="2.60.40.10:FF:000425">
    <property type="entry name" value="Myosin light chain kinase"/>
    <property type="match status" value="1"/>
</dbReference>
<feature type="region of interest" description="Disordered" evidence="16">
    <location>
        <begin position="6320"/>
        <end position="6481"/>
    </location>
</feature>
<feature type="region of interest" description="Disordered" evidence="16">
    <location>
        <begin position="5601"/>
        <end position="5677"/>
    </location>
</feature>
<feature type="compositionally biased region" description="Basic and acidic residues" evidence="16">
    <location>
        <begin position="34"/>
        <end position="49"/>
    </location>
</feature>
<evidence type="ECO:0000256" key="14">
    <source>
        <dbReference type="ARBA" id="ARBA00023319"/>
    </source>
</evidence>
<feature type="domain" description="Ig-like" evidence="17">
    <location>
        <begin position="2619"/>
        <end position="2712"/>
    </location>
</feature>
<keyword evidence="12" id="KW-0514">Muscle protein</keyword>
<dbReference type="SUPFAM" id="SSF48726">
    <property type="entry name" value="Immunoglobulin"/>
    <property type="match status" value="42"/>
</dbReference>
<feature type="domain" description="Ig-like" evidence="17">
    <location>
        <begin position="4389"/>
        <end position="4478"/>
    </location>
</feature>
<feature type="domain" description="Ig-like" evidence="17">
    <location>
        <begin position="4600"/>
        <end position="4688"/>
    </location>
</feature>
<keyword evidence="8" id="KW-0547">Nucleotide-binding</keyword>
<dbReference type="FunFam" id="2.60.40.10:FF:001269">
    <property type="entry name" value="Sallimus, isoform P"/>
    <property type="match status" value="1"/>
</dbReference>
<feature type="domain" description="Ig-like" evidence="17">
    <location>
        <begin position="4493"/>
        <end position="4583"/>
    </location>
</feature>
<keyword evidence="10 15" id="KW-0175">Coiled coil</keyword>
<feature type="compositionally biased region" description="Basic and acidic residues" evidence="16">
    <location>
        <begin position="6391"/>
        <end position="6401"/>
    </location>
</feature>
<feature type="domain" description="Ig-like" evidence="17">
    <location>
        <begin position="1421"/>
        <end position="1512"/>
    </location>
</feature>
<feature type="domain" description="Ig-like" evidence="17">
    <location>
        <begin position="250"/>
        <end position="338"/>
    </location>
</feature>
<evidence type="ECO:0000256" key="4">
    <source>
        <dbReference type="ARBA" id="ARBA00006692"/>
    </source>
</evidence>
<dbReference type="PANTHER" id="PTHR47633:SF4">
    <property type="entry name" value="MYOPALLADIN ISOFORM X1"/>
    <property type="match status" value="1"/>
</dbReference>
<name>A0A1I8N5G4_MUSDO</name>